<organism evidence="5 6">
    <name type="scientific">Carboxylicivirga mesophila</name>
    <dbReference type="NCBI Taxonomy" id="1166478"/>
    <lineage>
        <taxon>Bacteria</taxon>
        <taxon>Pseudomonadati</taxon>
        <taxon>Bacteroidota</taxon>
        <taxon>Bacteroidia</taxon>
        <taxon>Marinilabiliales</taxon>
        <taxon>Marinilabiliaceae</taxon>
        <taxon>Carboxylicivirga</taxon>
    </lineage>
</organism>
<evidence type="ECO:0000256" key="3">
    <source>
        <dbReference type="ARBA" id="ARBA00023172"/>
    </source>
</evidence>
<dbReference type="PANTHER" id="PTHR30349">
    <property type="entry name" value="PHAGE INTEGRASE-RELATED"/>
    <property type="match status" value="1"/>
</dbReference>
<feature type="domain" description="Tyr recombinase" evidence="4">
    <location>
        <begin position="1"/>
        <end position="183"/>
    </location>
</feature>
<dbReference type="InterPro" id="IPR050090">
    <property type="entry name" value="Tyrosine_recombinase_XerCD"/>
</dbReference>
<dbReference type="EMBL" id="JAGUCN010000004">
    <property type="protein sequence ID" value="MBS2210727.1"/>
    <property type="molecule type" value="Genomic_DNA"/>
</dbReference>
<evidence type="ECO:0000256" key="2">
    <source>
        <dbReference type="ARBA" id="ARBA00023125"/>
    </source>
</evidence>
<comment type="caution">
    <text evidence="5">The sequence shown here is derived from an EMBL/GenBank/DDBJ whole genome shotgun (WGS) entry which is preliminary data.</text>
</comment>
<reference evidence="5 6" key="1">
    <citation type="journal article" date="2014" name="Int. J. Syst. Evol. Microbiol.">
        <title>Carboxylicivirga gen. nov. in the family Marinilabiliaceae with two novel species, Carboxylicivirga mesophila sp. nov. and Carboxylicivirga taeanensis sp. nov., and reclassification of Cytophaga fermentans as Saccharicrinis fermentans gen. nov., comb. nov.</title>
        <authorList>
            <person name="Yang S.H."/>
            <person name="Seo H.S."/>
            <person name="Woo J.H."/>
            <person name="Oh H.M."/>
            <person name="Jang H."/>
            <person name="Lee J.H."/>
            <person name="Kim S.J."/>
            <person name="Kwon K.K."/>
        </authorList>
    </citation>
    <scope>NUCLEOTIDE SEQUENCE [LARGE SCALE GENOMIC DNA]</scope>
    <source>
        <strain evidence="5 6">JCM 18290</strain>
    </source>
</reference>
<dbReference type="Pfam" id="PF00589">
    <property type="entry name" value="Phage_integrase"/>
    <property type="match status" value="1"/>
</dbReference>
<dbReference type="InterPro" id="IPR002104">
    <property type="entry name" value="Integrase_catalytic"/>
</dbReference>
<keyword evidence="6" id="KW-1185">Reference proteome</keyword>
<evidence type="ECO:0000259" key="4">
    <source>
        <dbReference type="PROSITE" id="PS51898"/>
    </source>
</evidence>
<comment type="similarity">
    <text evidence="1">Belongs to the 'phage' integrase family.</text>
</comment>
<dbReference type="Gene3D" id="1.10.443.10">
    <property type="entry name" value="Intergrase catalytic core"/>
    <property type="match status" value="1"/>
</dbReference>
<evidence type="ECO:0000256" key="1">
    <source>
        <dbReference type="ARBA" id="ARBA00008857"/>
    </source>
</evidence>
<dbReference type="Proteomes" id="UP000721861">
    <property type="component" value="Unassembled WGS sequence"/>
</dbReference>
<protein>
    <submittedName>
        <fullName evidence="5">Tyrosine-type recombinase/integrase</fullName>
    </submittedName>
</protein>
<name>A0ABS5K726_9BACT</name>
<dbReference type="SUPFAM" id="SSF56349">
    <property type="entry name" value="DNA breaking-rejoining enzymes"/>
    <property type="match status" value="1"/>
</dbReference>
<keyword evidence="3" id="KW-0233">DNA recombination</keyword>
<accession>A0ABS5K726</accession>
<sequence>MKALFAAPNLKTAIGKRDFTLFNLIYHTATRIDEILSLTISSLNLDGKNKDCITVWGKGSKRRTIFILPEVATIIKAYIKTFHGSAPNPADFLFFSHYGGGKKKLTQAAVDKRLKLYTSIANKKCADIPKNLHSHSLRHARATHWLEEGLNIVMIQKLLGHEDINTTMGYVGVSTEQKAKALETIEDDIAKKMVKKWKRVKKTDSLVDFLGLK</sequence>
<keyword evidence="2" id="KW-0238">DNA-binding</keyword>
<gene>
    <name evidence="5" type="ORF">KEM09_04900</name>
</gene>
<dbReference type="RefSeq" id="WP_212226293.1">
    <property type="nucleotide sequence ID" value="NZ_JAGUCN010000004.1"/>
</dbReference>
<dbReference type="PANTHER" id="PTHR30349:SF41">
    <property type="entry name" value="INTEGRASE_RECOMBINASE PROTEIN MJ0367-RELATED"/>
    <property type="match status" value="1"/>
</dbReference>
<dbReference type="PROSITE" id="PS51898">
    <property type="entry name" value="TYR_RECOMBINASE"/>
    <property type="match status" value="1"/>
</dbReference>
<dbReference type="InterPro" id="IPR013762">
    <property type="entry name" value="Integrase-like_cat_sf"/>
</dbReference>
<evidence type="ECO:0000313" key="5">
    <source>
        <dbReference type="EMBL" id="MBS2210727.1"/>
    </source>
</evidence>
<evidence type="ECO:0000313" key="6">
    <source>
        <dbReference type="Proteomes" id="UP000721861"/>
    </source>
</evidence>
<dbReference type="InterPro" id="IPR011010">
    <property type="entry name" value="DNA_brk_join_enz"/>
</dbReference>
<proteinExistence type="inferred from homology"/>